<keyword evidence="4 5" id="KW-0408">Iron</keyword>
<dbReference type="InterPro" id="IPR041735">
    <property type="entry name" value="4OHPhenylPyrv_dOase_C"/>
</dbReference>
<dbReference type="PANTHER" id="PTHR11959">
    <property type="entry name" value="4-HYDROXYPHENYLPYRUVATE DIOXYGENASE"/>
    <property type="match status" value="1"/>
</dbReference>
<dbReference type="NCBIfam" id="TIGR01263">
    <property type="entry name" value="4HPPD"/>
    <property type="match status" value="1"/>
</dbReference>
<evidence type="ECO:0000313" key="8">
    <source>
        <dbReference type="Proteomes" id="UP000309128"/>
    </source>
</evidence>
<keyword evidence="3" id="KW-0677">Repeat</keyword>
<dbReference type="PIRSF" id="PIRSF009283">
    <property type="entry name" value="HPP_dOase"/>
    <property type="match status" value="1"/>
</dbReference>
<dbReference type="Gene3D" id="3.10.180.10">
    <property type="entry name" value="2,3-Dihydroxybiphenyl 1,2-Dioxygenase, domain 1"/>
    <property type="match status" value="2"/>
</dbReference>
<dbReference type="InterPro" id="IPR037523">
    <property type="entry name" value="VOC_core"/>
</dbReference>
<dbReference type="RefSeq" id="WP_138671456.1">
    <property type="nucleotide sequence ID" value="NZ_VCKY01000174.1"/>
</dbReference>
<dbReference type="Pfam" id="PF00903">
    <property type="entry name" value="Glyoxalase"/>
    <property type="match status" value="2"/>
</dbReference>
<dbReference type="PANTHER" id="PTHR11959:SF1">
    <property type="entry name" value="4-HYDROXYPHENYLPYRUVATE DIOXYGENASE"/>
    <property type="match status" value="1"/>
</dbReference>
<keyword evidence="7" id="KW-0223">Dioxygenase</keyword>
<feature type="binding site" evidence="5">
    <location>
        <position position="165"/>
    </location>
    <ligand>
        <name>Fe cation</name>
        <dbReference type="ChEBI" id="CHEBI:24875"/>
    </ligand>
</feature>
<feature type="domain" description="VOC" evidence="6">
    <location>
        <begin position="5"/>
        <end position="135"/>
    </location>
</feature>
<keyword evidence="7" id="KW-0670">Pyruvate</keyword>
<dbReference type="GO" id="GO:0006572">
    <property type="term" value="P:L-tyrosine catabolic process"/>
    <property type="evidence" value="ECO:0007669"/>
    <property type="project" value="TreeGrafter"/>
</dbReference>
<evidence type="ECO:0000313" key="7">
    <source>
        <dbReference type="EMBL" id="TMR10879.1"/>
    </source>
</evidence>
<feature type="domain" description="VOC" evidence="6">
    <location>
        <begin position="162"/>
        <end position="313"/>
    </location>
</feature>
<sequence length="359" mass="38662">MDIQAIDHIELFVEDAEQAAAYLRDCFGFALAGRGGPGTGLRGCDSILLRQSEITLLATSPTSMDHRASEYVRLHGDGVGVIGLRVSDAQAAFAEAVERGAAPVAPPEVSGPVGARVVFASVTGFGDVEHRFVSREGGPAAPFAPVIEETSCGRSGGGLLKTIDHFAVCVPAGTLDETVHHYQEVFGLRQIFEERIVVGSQAMDSKVVQSESAKLTLTIIEPDVTRDQGQIDAFLKDHDGAGVQHVAFLTDDIAASVRTSAERGVRFLTTPSSYYEMLMARLGPIGVPVEELRELNILADRDHSGVMLQIFTESRHPRGTLFYELIDRRGARTFGSNNIQALYEAVERQQASTNPAVLD</sequence>
<protein>
    <submittedName>
        <fullName evidence="7">4-hydroxyphenylpyruvate dioxygenase</fullName>
        <ecNumber evidence="7">1.13.11.27</ecNumber>
    </submittedName>
</protein>
<dbReference type="EMBL" id="VCKY01000174">
    <property type="protein sequence ID" value="TMR10879.1"/>
    <property type="molecule type" value="Genomic_DNA"/>
</dbReference>
<dbReference type="CDD" id="cd07250">
    <property type="entry name" value="HPPD_C_like"/>
    <property type="match status" value="1"/>
</dbReference>
<comment type="cofactor">
    <cofactor evidence="5">
        <name>Fe cation</name>
        <dbReference type="ChEBI" id="CHEBI:24875"/>
    </cofactor>
    <text evidence="5">Binds 1 Fe cation per subunit.</text>
</comment>
<dbReference type="InterPro" id="IPR005956">
    <property type="entry name" value="4OHPhenylPyrv_dOase"/>
</dbReference>
<evidence type="ECO:0000256" key="4">
    <source>
        <dbReference type="ARBA" id="ARBA00023004"/>
    </source>
</evidence>
<dbReference type="EC" id="1.13.11.27" evidence="7"/>
<keyword evidence="2 5" id="KW-0479">Metal-binding</keyword>
<reference evidence="7 8" key="1">
    <citation type="submission" date="2019-05" db="EMBL/GenBank/DDBJ databases">
        <title>Draft genome sequence of Nonomuraea turkmeniaca DSM 43926.</title>
        <authorList>
            <person name="Saricaoglu S."/>
            <person name="Isik K."/>
        </authorList>
    </citation>
    <scope>NUCLEOTIDE SEQUENCE [LARGE SCALE GENOMIC DNA]</scope>
    <source>
        <strain evidence="7 8">DSM 43926</strain>
    </source>
</reference>
<name>A0A5S4F3Z3_9ACTN</name>
<evidence type="ECO:0000256" key="5">
    <source>
        <dbReference type="PIRSR" id="PIRSR009283-1"/>
    </source>
</evidence>
<comment type="similarity">
    <text evidence="1">Belongs to the 4HPPD family.</text>
</comment>
<evidence type="ECO:0000259" key="6">
    <source>
        <dbReference type="PROSITE" id="PS51819"/>
    </source>
</evidence>
<evidence type="ECO:0000256" key="2">
    <source>
        <dbReference type="ARBA" id="ARBA00022723"/>
    </source>
</evidence>
<dbReference type="InterPro" id="IPR041736">
    <property type="entry name" value="4OHPhenylPyrv_dOase_N"/>
</dbReference>
<dbReference type="InterPro" id="IPR004360">
    <property type="entry name" value="Glyas_Fos-R_dOase_dom"/>
</dbReference>
<keyword evidence="8" id="KW-1185">Reference proteome</keyword>
<accession>A0A5S4F3Z3</accession>
<dbReference type="SUPFAM" id="SSF54593">
    <property type="entry name" value="Glyoxalase/Bleomycin resistance protein/Dihydroxybiphenyl dioxygenase"/>
    <property type="match status" value="1"/>
</dbReference>
<dbReference type="Proteomes" id="UP000309128">
    <property type="component" value="Unassembled WGS sequence"/>
</dbReference>
<keyword evidence="7" id="KW-0560">Oxidoreductase</keyword>
<dbReference type="OrthoDB" id="9780241at2"/>
<dbReference type="CDD" id="cd08342">
    <property type="entry name" value="HPPD_N_like"/>
    <property type="match status" value="1"/>
</dbReference>
<evidence type="ECO:0000256" key="3">
    <source>
        <dbReference type="ARBA" id="ARBA00022737"/>
    </source>
</evidence>
<feature type="binding site" evidence="5">
    <location>
        <position position="324"/>
    </location>
    <ligand>
        <name>Fe cation</name>
        <dbReference type="ChEBI" id="CHEBI:24875"/>
    </ligand>
</feature>
<dbReference type="AlphaFoldDB" id="A0A5S4F3Z3"/>
<organism evidence="7 8">
    <name type="scientific">Nonomuraea turkmeniaca</name>
    <dbReference type="NCBI Taxonomy" id="103838"/>
    <lineage>
        <taxon>Bacteria</taxon>
        <taxon>Bacillati</taxon>
        <taxon>Actinomycetota</taxon>
        <taxon>Actinomycetes</taxon>
        <taxon>Streptosporangiales</taxon>
        <taxon>Streptosporangiaceae</taxon>
        <taxon>Nonomuraea</taxon>
    </lineage>
</organism>
<evidence type="ECO:0000256" key="1">
    <source>
        <dbReference type="ARBA" id="ARBA00005877"/>
    </source>
</evidence>
<proteinExistence type="inferred from homology"/>
<dbReference type="InterPro" id="IPR029068">
    <property type="entry name" value="Glyas_Bleomycin-R_OHBP_Dase"/>
</dbReference>
<dbReference type="GO" id="GO:0046872">
    <property type="term" value="F:metal ion binding"/>
    <property type="evidence" value="ECO:0007669"/>
    <property type="project" value="UniProtKB-KW"/>
</dbReference>
<feature type="binding site" evidence="5">
    <location>
        <position position="245"/>
    </location>
    <ligand>
        <name>Fe cation</name>
        <dbReference type="ChEBI" id="CHEBI:24875"/>
    </ligand>
</feature>
<dbReference type="PROSITE" id="PS51819">
    <property type="entry name" value="VOC"/>
    <property type="match status" value="2"/>
</dbReference>
<gene>
    <name evidence="7" type="primary">hppD</name>
    <name evidence="7" type="ORF">ETD86_37830</name>
</gene>
<dbReference type="GO" id="GO:0003868">
    <property type="term" value="F:4-hydroxyphenylpyruvate dioxygenase activity"/>
    <property type="evidence" value="ECO:0007669"/>
    <property type="project" value="UniProtKB-EC"/>
</dbReference>
<comment type="caution">
    <text evidence="7">The sequence shown here is derived from an EMBL/GenBank/DDBJ whole genome shotgun (WGS) entry which is preliminary data.</text>
</comment>